<accession>A0A4P7N3G8</accession>
<reference evidence="1 2" key="1">
    <citation type="journal article" date="2019" name="Mol. Biol. Evol.">
        <title>Blast fungal genomes show frequent chromosomal changes, gene gains and losses, and effector gene turnover.</title>
        <authorList>
            <person name="Gomez Luciano L.B."/>
            <person name="Jason Tsai I."/>
            <person name="Chuma I."/>
            <person name="Tosa Y."/>
            <person name="Chen Y.H."/>
            <person name="Li J.Y."/>
            <person name="Li M.Y."/>
            <person name="Jade Lu M.Y."/>
            <person name="Nakayashiki H."/>
            <person name="Li W.H."/>
        </authorList>
    </citation>
    <scope>NUCLEOTIDE SEQUENCE [LARGE SCALE GENOMIC DNA]</scope>
    <source>
        <strain evidence="1">MZ5-1-6</strain>
    </source>
</reference>
<evidence type="ECO:0000313" key="1">
    <source>
        <dbReference type="EMBL" id="QBZ57018.1"/>
    </source>
</evidence>
<gene>
    <name evidence="1" type="ORF">PoMZ_01937</name>
</gene>
<organism evidence="1 2">
    <name type="scientific">Pyricularia oryzae</name>
    <name type="common">Rice blast fungus</name>
    <name type="synonym">Magnaporthe oryzae</name>
    <dbReference type="NCBI Taxonomy" id="318829"/>
    <lineage>
        <taxon>Eukaryota</taxon>
        <taxon>Fungi</taxon>
        <taxon>Dikarya</taxon>
        <taxon>Ascomycota</taxon>
        <taxon>Pezizomycotina</taxon>
        <taxon>Sordariomycetes</taxon>
        <taxon>Sordariomycetidae</taxon>
        <taxon>Magnaporthales</taxon>
        <taxon>Pyriculariaceae</taxon>
        <taxon>Pyricularia</taxon>
    </lineage>
</organism>
<proteinExistence type="predicted"/>
<name>A0A4P7N3G8_PYROR</name>
<protein>
    <submittedName>
        <fullName evidence="1">Uncharacterized protein</fullName>
    </submittedName>
</protein>
<dbReference type="EMBL" id="CP034205">
    <property type="protein sequence ID" value="QBZ57018.1"/>
    <property type="molecule type" value="Genomic_DNA"/>
</dbReference>
<evidence type="ECO:0000313" key="2">
    <source>
        <dbReference type="Proteomes" id="UP000294847"/>
    </source>
</evidence>
<dbReference type="Proteomes" id="UP000294847">
    <property type="component" value="Chromosome 2"/>
</dbReference>
<sequence>MSSSSSWIASSSTDSSSSMIHVPICAQLDSLPPDDVVTRLGCNDVQWRHDAKVSAEAGFDVVHRIFLAAQHVERMTKVAANMLVGAEAAVRTSTFSSAPFLISDNLICQVDDGPELWMRAAKALPYIIMVWGRRLGGPFANCAIDSVARSNCSHSVSHASLASMSDENRSGMGS</sequence>
<dbReference type="AlphaFoldDB" id="A0A4P7N3G8"/>